<feature type="compositionally biased region" description="Basic and acidic residues" evidence="1">
    <location>
        <begin position="8"/>
        <end position="27"/>
    </location>
</feature>
<organism evidence="2 3">
    <name type="scientific">Ligilactobacillus ruminis SPM0211</name>
    <dbReference type="NCBI Taxonomy" id="1040964"/>
    <lineage>
        <taxon>Bacteria</taxon>
        <taxon>Bacillati</taxon>
        <taxon>Bacillota</taxon>
        <taxon>Bacilli</taxon>
        <taxon>Lactobacillales</taxon>
        <taxon>Lactobacillaceae</taxon>
        <taxon>Ligilactobacillus</taxon>
    </lineage>
</organism>
<dbReference type="AlphaFoldDB" id="F7QZY2"/>
<name>F7QZY2_9LACO</name>
<dbReference type="EMBL" id="AFOJ01000004">
    <property type="protein sequence ID" value="EGM52546.1"/>
    <property type="molecule type" value="Genomic_DNA"/>
</dbReference>
<dbReference type="Proteomes" id="UP000002971">
    <property type="component" value="Unassembled WGS sequence"/>
</dbReference>
<gene>
    <name evidence="2" type="ORF">LRU_00990</name>
</gene>
<accession>F7QZY2</accession>
<proteinExistence type="predicted"/>
<evidence type="ECO:0000256" key="1">
    <source>
        <dbReference type="SAM" id="MobiDB-lite"/>
    </source>
</evidence>
<comment type="caution">
    <text evidence="2">The sequence shown here is derived from an EMBL/GenBank/DDBJ whole genome shotgun (WGS) entry which is preliminary data.</text>
</comment>
<reference evidence="2 3" key="1">
    <citation type="journal article" date="2011" name="J. Bacteriol.">
        <title>Genome Sequence of Lactobacillus ruminis SPM0211, Isolated from a Fecal Sample from a Healthy Korean.</title>
        <authorList>
            <person name="Lee S."/>
            <person name="Cho Y.J."/>
            <person name="Lee A.H."/>
            <person name="Chun J."/>
            <person name="Ha N.J."/>
            <person name="Ko G."/>
        </authorList>
    </citation>
    <scope>NUCLEOTIDE SEQUENCE [LARGE SCALE GENOMIC DNA]</scope>
    <source>
        <strain evidence="2 3">SPM0211</strain>
    </source>
</reference>
<evidence type="ECO:0000313" key="2">
    <source>
        <dbReference type="EMBL" id="EGM52546.1"/>
    </source>
</evidence>
<sequence>MSMNRHYQARDQKSEDERQQNHADDASRSVQDSDNSKQDDETSQADVFQKFIP</sequence>
<feature type="region of interest" description="Disordered" evidence="1">
    <location>
        <begin position="1"/>
        <end position="53"/>
    </location>
</feature>
<protein>
    <submittedName>
        <fullName evidence="2">Uncharacterized protein</fullName>
    </submittedName>
</protein>
<evidence type="ECO:0000313" key="3">
    <source>
        <dbReference type="Proteomes" id="UP000002971"/>
    </source>
</evidence>